<evidence type="ECO:0000256" key="3">
    <source>
        <dbReference type="ARBA" id="ARBA00022741"/>
    </source>
</evidence>
<dbReference type="AlphaFoldDB" id="A0A383EBN7"/>
<keyword evidence="2" id="KW-0813">Transport</keyword>
<dbReference type="InterPro" id="IPR000793">
    <property type="entry name" value="ATP_synth_asu_C"/>
</dbReference>
<dbReference type="Gene3D" id="3.40.50.300">
    <property type="entry name" value="P-loop containing nucleotide triphosphate hydrolases"/>
    <property type="match status" value="1"/>
</dbReference>
<dbReference type="InterPro" id="IPR027417">
    <property type="entry name" value="P-loop_NTPase"/>
</dbReference>
<dbReference type="GO" id="GO:0005524">
    <property type="term" value="F:ATP binding"/>
    <property type="evidence" value="ECO:0007669"/>
    <property type="project" value="UniProtKB-KW"/>
</dbReference>
<organism evidence="11">
    <name type="scientific">marine metagenome</name>
    <dbReference type="NCBI Taxonomy" id="408172"/>
    <lineage>
        <taxon>unclassified sequences</taxon>
        <taxon>metagenomes</taxon>
        <taxon>ecological metagenomes</taxon>
    </lineage>
</organism>
<evidence type="ECO:0000256" key="6">
    <source>
        <dbReference type="ARBA" id="ARBA00023136"/>
    </source>
</evidence>
<protein>
    <submittedName>
        <fullName evidence="11">Uncharacterized protein</fullName>
    </submittedName>
</protein>
<evidence type="ECO:0000256" key="4">
    <source>
        <dbReference type="ARBA" id="ARBA00022840"/>
    </source>
</evidence>
<reference evidence="11" key="1">
    <citation type="submission" date="2018-05" db="EMBL/GenBank/DDBJ databases">
        <authorList>
            <person name="Lanie J.A."/>
            <person name="Ng W.-L."/>
            <person name="Kazmierczak K.M."/>
            <person name="Andrzejewski T.M."/>
            <person name="Davidsen T.M."/>
            <person name="Wayne K.J."/>
            <person name="Tettelin H."/>
            <person name="Glass J.I."/>
            <person name="Rusch D."/>
            <person name="Podicherti R."/>
            <person name="Tsui H.-C.T."/>
            <person name="Winkler M.E."/>
        </authorList>
    </citation>
    <scope>NUCLEOTIDE SEQUENCE</scope>
</reference>
<comment type="subcellular location">
    <subcellularLocation>
        <location evidence="1">Membrane</location>
    </subcellularLocation>
</comment>
<dbReference type="Pfam" id="PF00306">
    <property type="entry name" value="ATP-synt_ab_C"/>
    <property type="match status" value="1"/>
</dbReference>
<keyword evidence="3" id="KW-0547">Nucleotide-binding</keyword>
<keyword evidence="5" id="KW-0406">Ion transport</keyword>
<feature type="domain" description="ATPase F1/V1/A1 complex alpha/beta subunit nucleotide-binding" evidence="9">
    <location>
        <begin position="1"/>
        <end position="32"/>
    </location>
</feature>
<dbReference type="PANTHER" id="PTHR48082">
    <property type="entry name" value="ATP SYNTHASE SUBUNIT ALPHA, MITOCHONDRIAL"/>
    <property type="match status" value="1"/>
</dbReference>
<name>A0A383EBN7_9ZZZZ</name>
<keyword evidence="8" id="KW-0066">ATP synthesis</keyword>
<dbReference type="CDD" id="cd18113">
    <property type="entry name" value="ATP-synt_F1_alpha_C"/>
    <property type="match status" value="1"/>
</dbReference>
<dbReference type="GO" id="GO:0045259">
    <property type="term" value="C:proton-transporting ATP synthase complex"/>
    <property type="evidence" value="ECO:0007669"/>
    <property type="project" value="UniProtKB-KW"/>
</dbReference>
<keyword evidence="6" id="KW-0472">Membrane</keyword>
<accession>A0A383EBN7</accession>
<dbReference type="SUPFAM" id="SSF47917">
    <property type="entry name" value="C-terminal domain of alpha and beta subunits of F1 ATP synthase"/>
    <property type="match status" value="1"/>
</dbReference>
<dbReference type="InterPro" id="IPR020003">
    <property type="entry name" value="ATPase_a/bsu_AS"/>
</dbReference>
<evidence type="ECO:0000256" key="7">
    <source>
        <dbReference type="ARBA" id="ARBA00023196"/>
    </source>
</evidence>
<gene>
    <name evidence="11" type="ORF">METZ01_LOCUS507136</name>
</gene>
<evidence type="ECO:0000256" key="8">
    <source>
        <dbReference type="ARBA" id="ARBA00023310"/>
    </source>
</evidence>
<dbReference type="SUPFAM" id="SSF52540">
    <property type="entry name" value="P-loop containing nucleoside triphosphate hydrolases"/>
    <property type="match status" value="1"/>
</dbReference>
<dbReference type="Pfam" id="PF00006">
    <property type="entry name" value="ATP-synt_ab"/>
    <property type="match status" value="1"/>
</dbReference>
<feature type="non-terminal residue" evidence="11">
    <location>
        <position position="1"/>
    </location>
</feature>
<evidence type="ECO:0000259" key="10">
    <source>
        <dbReference type="Pfam" id="PF00306"/>
    </source>
</evidence>
<evidence type="ECO:0000259" key="9">
    <source>
        <dbReference type="Pfam" id="PF00006"/>
    </source>
</evidence>
<feature type="domain" description="ATP synthase alpha subunit C-terminal" evidence="10">
    <location>
        <begin position="39"/>
        <end position="164"/>
    </location>
</feature>
<evidence type="ECO:0000256" key="2">
    <source>
        <dbReference type="ARBA" id="ARBA00022448"/>
    </source>
</evidence>
<dbReference type="GO" id="GO:0046933">
    <property type="term" value="F:proton-transporting ATP synthase activity, rotational mechanism"/>
    <property type="evidence" value="ECO:0007669"/>
    <property type="project" value="InterPro"/>
</dbReference>
<dbReference type="PROSITE" id="PS00152">
    <property type="entry name" value="ATPASE_ALPHA_BETA"/>
    <property type="match status" value="1"/>
</dbReference>
<evidence type="ECO:0000256" key="5">
    <source>
        <dbReference type="ARBA" id="ARBA00023065"/>
    </source>
</evidence>
<keyword evidence="7" id="KW-0139">CF(1)</keyword>
<proteinExistence type="predicted"/>
<evidence type="ECO:0000313" key="11">
    <source>
        <dbReference type="EMBL" id="SVE54282.1"/>
    </source>
</evidence>
<evidence type="ECO:0000256" key="1">
    <source>
        <dbReference type="ARBA" id="ARBA00004370"/>
    </source>
</evidence>
<dbReference type="InterPro" id="IPR038376">
    <property type="entry name" value="ATP_synth_asu_C_sf"/>
</dbReference>
<dbReference type="EMBL" id="UINC01224593">
    <property type="protein sequence ID" value="SVE54282.1"/>
    <property type="molecule type" value="Genomic_DNA"/>
</dbReference>
<dbReference type="GO" id="GO:0043531">
    <property type="term" value="F:ADP binding"/>
    <property type="evidence" value="ECO:0007669"/>
    <property type="project" value="TreeGrafter"/>
</dbReference>
<dbReference type="InterPro" id="IPR005294">
    <property type="entry name" value="ATP_synth_F1_asu"/>
</dbReference>
<dbReference type="PANTHER" id="PTHR48082:SF2">
    <property type="entry name" value="ATP SYNTHASE SUBUNIT ALPHA, MITOCHONDRIAL"/>
    <property type="match status" value="1"/>
</dbReference>
<dbReference type="InterPro" id="IPR000194">
    <property type="entry name" value="ATPase_F1/V1/A1_a/bsu_nucl-bd"/>
</dbReference>
<dbReference type="FunFam" id="1.20.150.20:FF:000001">
    <property type="entry name" value="ATP synthase subunit alpha"/>
    <property type="match status" value="1"/>
</dbReference>
<sequence length="170" mass="18743">NVISITDGQIFLETELFNQGIRPAVNVGLSVSRVGSAAQTKAMKKVAGSIKLELAQYREMAAFAQFGSDLDATTQKLLNRGSKLTELLKQDQYSPMTVAQQVIAVFSGVRGFLDKVELSEIKSLEKQIYAKVKSSNSEVIDSINNTGKLDEKIEKKLISIIEQFQKKSNK</sequence>
<keyword evidence="4" id="KW-0067">ATP-binding</keyword>
<dbReference type="Gene3D" id="1.20.150.20">
    <property type="entry name" value="ATP synthase alpha/beta chain, C-terminal domain"/>
    <property type="match status" value="1"/>
</dbReference>